<keyword evidence="12" id="KW-0594">Phospholipid biosynthesis</keyword>
<evidence type="ECO:0000256" key="2">
    <source>
        <dbReference type="ARBA" id="ARBA00005042"/>
    </source>
</evidence>
<evidence type="ECO:0000313" key="17">
    <source>
        <dbReference type="EMBL" id="VIP01050.1"/>
    </source>
</evidence>
<dbReference type="PANTHER" id="PTHR14269">
    <property type="entry name" value="CDP-DIACYLGLYCEROL--GLYCEROL-3-PHOSPHATE 3-PHOSPHATIDYLTRANSFERASE-RELATED"/>
    <property type="match status" value="1"/>
</dbReference>
<dbReference type="EMBL" id="LR593887">
    <property type="protein sequence ID" value="VTR97525.1"/>
    <property type="molecule type" value="Genomic_DNA"/>
</dbReference>
<dbReference type="GO" id="GO:0046474">
    <property type="term" value="P:glycerophospholipid biosynthetic process"/>
    <property type="evidence" value="ECO:0007669"/>
    <property type="project" value="TreeGrafter"/>
</dbReference>
<dbReference type="InParanoid" id="A0A6C2YHQ1"/>
<comment type="similarity">
    <text evidence="3 15">Belongs to the CDP-alcohol phosphatidyltransferase class-I family.</text>
</comment>
<evidence type="ECO:0000313" key="18">
    <source>
        <dbReference type="Proteomes" id="UP000464378"/>
    </source>
</evidence>
<organism evidence="17">
    <name type="scientific">Tuwongella immobilis</name>
    <dbReference type="NCBI Taxonomy" id="692036"/>
    <lineage>
        <taxon>Bacteria</taxon>
        <taxon>Pseudomonadati</taxon>
        <taxon>Planctomycetota</taxon>
        <taxon>Planctomycetia</taxon>
        <taxon>Gemmatales</taxon>
        <taxon>Gemmataceae</taxon>
        <taxon>Tuwongella</taxon>
    </lineage>
</organism>
<protein>
    <recommendedName>
        <fullName evidence="5">CDP-diacylglycerol--glycerol-3-phosphate 3-phosphatidyltransferase</fullName>
        <ecNumber evidence="4">2.7.8.5</ecNumber>
    </recommendedName>
</protein>
<accession>A0A6C2YHQ1</accession>
<evidence type="ECO:0000256" key="14">
    <source>
        <dbReference type="ARBA" id="ARBA00048586"/>
    </source>
</evidence>
<evidence type="ECO:0000256" key="1">
    <source>
        <dbReference type="ARBA" id="ARBA00004141"/>
    </source>
</evidence>
<dbReference type="InterPro" id="IPR043130">
    <property type="entry name" value="CDP-OH_PTrfase_TM_dom"/>
</dbReference>
<dbReference type="InterPro" id="IPR048254">
    <property type="entry name" value="CDP_ALCOHOL_P_TRANSF_CS"/>
</dbReference>
<keyword evidence="18" id="KW-1185">Reference proteome</keyword>
<evidence type="ECO:0000256" key="12">
    <source>
        <dbReference type="ARBA" id="ARBA00023209"/>
    </source>
</evidence>
<dbReference type="InterPro" id="IPR004570">
    <property type="entry name" value="Phosphatidylglycerol_P_synth"/>
</dbReference>
<feature type="transmembrane region" description="Helical" evidence="16">
    <location>
        <begin position="131"/>
        <end position="149"/>
    </location>
</feature>
<feature type="transmembrane region" description="Helical" evidence="16">
    <location>
        <begin position="24"/>
        <end position="55"/>
    </location>
</feature>
<keyword evidence="9 16" id="KW-1133">Transmembrane helix</keyword>
<feature type="transmembrane region" description="Helical" evidence="16">
    <location>
        <begin position="98"/>
        <end position="119"/>
    </location>
</feature>
<keyword evidence="8 16" id="KW-0812">Transmembrane</keyword>
<comment type="subcellular location">
    <subcellularLocation>
        <location evidence="1">Membrane</location>
        <topology evidence="1">Multi-pass membrane protein</topology>
    </subcellularLocation>
</comment>
<evidence type="ECO:0000256" key="15">
    <source>
        <dbReference type="RuleBase" id="RU003750"/>
    </source>
</evidence>
<dbReference type="EC" id="2.7.8.5" evidence="4"/>
<evidence type="ECO:0000256" key="3">
    <source>
        <dbReference type="ARBA" id="ARBA00010441"/>
    </source>
</evidence>
<dbReference type="InterPro" id="IPR000462">
    <property type="entry name" value="CDP-OH_P_trans"/>
</dbReference>
<dbReference type="Gene3D" id="1.20.120.1760">
    <property type="match status" value="1"/>
</dbReference>
<dbReference type="KEGG" id="tim:GMBLW1_29100"/>
<feature type="transmembrane region" description="Helical" evidence="16">
    <location>
        <begin position="169"/>
        <end position="190"/>
    </location>
</feature>
<sequence length="203" mass="22815">MNIPATNPDPGIWTGPNILTLSRLFWAIVLFVCIAYEWWFAGLIVFGIAALSDWLDGVWARRANLVSSFGRNMDPLIDKVLICGAFIYLIPIPDAQIAPWMVAVVVGRELLITGIRGIVEQAGIAFGADRYGKWKMILQCVMLIVFLSVQTFRLEWGWSEIGGTLHQWLYIPLVWATIGMTLFSGLQYLWKATVLLSRPKVNS</sequence>
<dbReference type="GO" id="GO:0016020">
    <property type="term" value="C:membrane"/>
    <property type="evidence" value="ECO:0007669"/>
    <property type="project" value="UniProtKB-SubCell"/>
</dbReference>
<keyword evidence="10" id="KW-0443">Lipid metabolism</keyword>
<dbReference type="Proteomes" id="UP000464378">
    <property type="component" value="Chromosome"/>
</dbReference>
<evidence type="ECO:0000256" key="11">
    <source>
        <dbReference type="ARBA" id="ARBA00023136"/>
    </source>
</evidence>
<evidence type="ECO:0000256" key="7">
    <source>
        <dbReference type="ARBA" id="ARBA00022679"/>
    </source>
</evidence>
<dbReference type="RefSeq" id="WP_162656272.1">
    <property type="nucleotide sequence ID" value="NZ_LR593887.1"/>
</dbReference>
<dbReference type="PIRSF" id="PIRSF000847">
    <property type="entry name" value="Phos_ph_gly_syn"/>
    <property type="match status" value="1"/>
</dbReference>
<dbReference type="GO" id="GO:0008444">
    <property type="term" value="F:CDP-diacylglycerol-glycerol-3-phosphate 3-phosphatidyltransferase activity"/>
    <property type="evidence" value="ECO:0007669"/>
    <property type="project" value="UniProtKB-EC"/>
</dbReference>
<dbReference type="AlphaFoldDB" id="A0A6C2YHQ1"/>
<dbReference type="FunCoup" id="A0A6C2YHQ1">
    <property type="interactions" value="424"/>
</dbReference>
<dbReference type="PANTHER" id="PTHR14269:SF62">
    <property type="entry name" value="CDP-DIACYLGLYCEROL--GLYCEROL-3-PHOSPHATE 3-PHOSPHATIDYLTRANSFERASE 1, CHLOROPLASTIC"/>
    <property type="match status" value="1"/>
</dbReference>
<comment type="catalytic activity">
    <reaction evidence="14">
        <text>a CDP-1,2-diacyl-sn-glycerol + sn-glycerol 3-phosphate = a 1,2-diacyl-sn-glycero-3-phospho-(1'-sn-glycero-3'-phosphate) + CMP + H(+)</text>
        <dbReference type="Rhea" id="RHEA:12593"/>
        <dbReference type="ChEBI" id="CHEBI:15378"/>
        <dbReference type="ChEBI" id="CHEBI:57597"/>
        <dbReference type="ChEBI" id="CHEBI:58332"/>
        <dbReference type="ChEBI" id="CHEBI:60110"/>
        <dbReference type="ChEBI" id="CHEBI:60377"/>
        <dbReference type="EC" id="2.7.8.5"/>
    </reaction>
</comment>
<keyword evidence="11 16" id="KW-0472">Membrane</keyword>
<keyword evidence="6" id="KW-0444">Lipid biosynthesis</keyword>
<evidence type="ECO:0000256" key="16">
    <source>
        <dbReference type="SAM" id="Phobius"/>
    </source>
</evidence>
<evidence type="ECO:0000256" key="9">
    <source>
        <dbReference type="ARBA" id="ARBA00022989"/>
    </source>
</evidence>
<evidence type="ECO:0000256" key="5">
    <source>
        <dbReference type="ARBA" id="ARBA00014944"/>
    </source>
</evidence>
<evidence type="ECO:0000256" key="8">
    <source>
        <dbReference type="ARBA" id="ARBA00022692"/>
    </source>
</evidence>
<gene>
    <name evidence="17" type="ORF">GMBLW1_29100</name>
</gene>
<evidence type="ECO:0000256" key="10">
    <source>
        <dbReference type="ARBA" id="ARBA00023098"/>
    </source>
</evidence>
<evidence type="ECO:0000256" key="4">
    <source>
        <dbReference type="ARBA" id="ARBA00013170"/>
    </source>
</evidence>
<dbReference type="Pfam" id="PF01066">
    <property type="entry name" value="CDP-OH_P_transf"/>
    <property type="match status" value="1"/>
</dbReference>
<evidence type="ECO:0000256" key="13">
    <source>
        <dbReference type="ARBA" id="ARBA00023264"/>
    </source>
</evidence>
<keyword evidence="7 15" id="KW-0808">Transferase</keyword>
<dbReference type="EMBL" id="LR586016">
    <property type="protein sequence ID" value="VIP01050.1"/>
    <property type="molecule type" value="Genomic_DNA"/>
</dbReference>
<dbReference type="InterPro" id="IPR050324">
    <property type="entry name" value="CDP-alcohol_PTase-I"/>
</dbReference>
<keyword evidence="13" id="KW-1208">Phospholipid metabolism</keyword>
<proteinExistence type="inferred from homology"/>
<name>A0A6C2YHQ1_9BACT</name>
<reference evidence="17" key="1">
    <citation type="submission" date="2019-04" db="EMBL/GenBank/DDBJ databases">
        <authorList>
            <consortium name="Science for Life Laboratories"/>
        </authorList>
    </citation>
    <scope>NUCLEOTIDE SEQUENCE</scope>
    <source>
        <strain evidence="17">MBLW1</strain>
    </source>
</reference>
<comment type="pathway">
    <text evidence="2">Phospholipid metabolism; phosphatidylglycerol biosynthesis; phosphatidylglycerol from CDP-diacylglycerol: step 1/2.</text>
</comment>
<evidence type="ECO:0000256" key="6">
    <source>
        <dbReference type="ARBA" id="ARBA00022516"/>
    </source>
</evidence>
<dbReference type="PROSITE" id="PS00379">
    <property type="entry name" value="CDP_ALCOHOL_P_TRANSF"/>
    <property type="match status" value="1"/>
</dbReference>